<reference evidence="1 2" key="1">
    <citation type="submission" date="2016-02" db="EMBL/GenBank/DDBJ databases">
        <title>Band-tailed pigeon sequencing and assembly.</title>
        <authorList>
            <person name="Soares A.E."/>
            <person name="Novak B.J."/>
            <person name="Rice E.S."/>
            <person name="O'Connell B."/>
            <person name="Chang D."/>
            <person name="Weber S."/>
            <person name="Shapiro B."/>
        </authorList>
    </citation>
    <scope>NUCLEOTIDE SEQUENCE [LARGE SCALE GENOMIC DNA]</scope>
    <source>
        <strain evidence="1">BTP2013</strain>
        <tissue evidence="1">Blood</tissue>
    </source>
</reference>
<dbReference type="Proteomes" id="UP000190648">
    <property type="component" value="Unassembled WGS sequence"/>
</dbReference>
<organism evidence="1 2">
    <name type="scientific">Patagioenas fasciata monilis</name>
    <dbReference type="NCBI Taxonomy" id="372326"/>
    <lineage>
        <taxon>Eukaryota</taxon>
        <taxon>Metazoa</taxon>
        <taxon>Chordata</taxon>
        <taxon>Craniata</taxon>
        <taxon>Vertebrata</taxon>
        <taxon>Euteleostomi</taxon>
        <taxon>Archelosauria</taxon>
        <taxon>Archosauria</taxon>
        <taxon>Dinosauria</taxon>
        <taxon>Saurischia</taxon>
        <taxon>Theropoda</taxon>
        <taxon>Coelurosauria</taxon>
        <taxon>Aves</taxon>
        <taxon>Neognathae</taxon>
        <taxon>Neoaves</taxon>
        <taxon>Columbimorphae</taxon>
        <taxon>Columbiformes</taxon>
        <taxon>Columbidae</taxon>
        <taxon>Patagioenas</taxon>
    </lineage>
</organism>
<name>A0A1V4J317_PATFA</name>
<sequence length="107" mass="11071">MGEAILPCPRGEGLRAEQPGSVCQALRAGPDESRAGLTSACVPACVTSTRELRCGFGDAPAERCSLSSCDEVLMGNSNGDVLSTVLHIGLSINLMRSFIATCNSGRV</sequence>
<evidence type="ECO:0000313" key="1">
    <source>
        <dbReference type="EMBL" id="OPJ66444.1"/>
    </source>
</evidence>
<protein>
    <submittedName>
        <fullName evidence="1">Uncharacterized protein</fullName>
    </submittedName>
</protein>
<accession>A0A1V4J317</accession>
<comment type="caution">
    <text evidence="1">The sequence shown here is derived from an EMBL/GenBank/DDBJ whole genome shotgun (WGS) entry which is preliminary data.</text>
</comment>
<keyword evidence="2" id="KW-1185">Reference proteome</keyword>
<dbReference type="EMBL" id="LSYS01009367">
    <property type="protein sequence ID" value="OPJ66444.1"/>
    <property type="molecule type" value="Genomic_DNA"/>
</dbReference>
<dbReference type="AlphaFoldDB" id="A0A1V4J317"/>
<proteinExistence type="predicted"/>
<evidence type="ECO:0000313" key="2">
    <source>
        <dbReference type="Proteomes" id="UP000190648"/>
    </source>
</evidence>
<gene>
    <name evidence="1" type="ORF">AV530_016508</name>
</gene>